<name>A0ABY6T648_9GAMM</name>
<sequence>MNCPRWSVVDSEELEELNENYSTTSTHRVTKVHKDIPIGDKANLIKCITKEIRSEKKLAELSETDSSHTV</sequence>
<organism evidence="1 2">
    <name type="scientific">Legionella cherrii</name>
    <dbReference type="NCBI Taxonomy" id="28084"/>
    <lineage>
        <taxon>Bacteria</taxon>
        <taxon>Pseudomonadati</taxon>
        <taxon>Pseudomonadota</taxon>
        <taxon>Gammaproteobacteria</taxon>
        <taxon>Legionellales</taxon>
        <taxon>Legionellaceae</taxon>
        <taxon>Legionella</taxon>
    </lineage>
</organism>
<accession>A0ABY6T648</accession>
<reference evidence="1 2" key="1">
    <citation type="submission" date="2018-12" db="EMBL/GenBank/DDBJ databases">
        <authorList>
            <consortium name="Pathogen Informatics"/>
        </authorList>
    </citation>
    <scope>NUCLEOTIDE SEQUENCE [LARGE SCALE GENOMIC DNA]</scope>
    <source>
        <strain evidence="1 2">NCTC11976</strain>
    </source>
</reference>
<dbReference type="Proteomes" id="UP000277577">
    <property type="component" value="Chromosome"/>
</dbReference>
<gene>
    <name evidence="1" type="ORF">NCTC11976_01806</name>
</gene>
<evidence type="ECO:0000313" key="2">
    <source>
        <dbReference type="Proteomes" id="UP000277577"/>
    </source>
</evidence>
<dbReference type="EMBL" id="LR134173">
    <property type="protein sequence ID" value="VEB36628.1"/>
    <property type="molecule type" value="Genomic_DNA"/>
</dbReference>
<keyword evidence="2" id="KW-1185">Reference proteome</keyword>
<protein>
    <submittedName>
        <fullName evidence="1">Uncharacterized protein</fullName>
    </submittedName>
</protein>
<evidence type="ECO:0000313" key="1">
    <source>
        <dbReference type="EMBL" id="VEB36628.1"/>
    </source>
</evidence>
<proteinExistence type="predicted"/>